<organism evidence="8 9">
    <name type="scientific">Methanobrevibacter oralis</name>
    <dbReference type="NCBI Taxonomy" id="66851"/>
    <lineage>
        <taxon>Archaea</taxon>
        <taxon>Methanobacteriati</taxon>
        <taxon>Methanobacteriota</taxon>
        <taxon>Methanomada group</taxon>
        <taxon>Methanobacteria</taxon>
        <taxon>Methanobacteriales</taxon>
        <taxon>Methanobacteriaceae</taxon>
        <taxon>Methanobrevibacter</taxon>
    </lineage>
</organism>
<dbReference type="NCBIfam" id="NF001614">
    <property type="entry name" value="PRK00402.1"/>
    <property type="match status" value="1"/>
</dbReference>
<dbReference type="AlphaFoldDB" id="A0A166BXQ2"/>
<keyword evidence="6" id="KW-0100">Branched-chain amino acid biosynthesis</keyword>
<keyword evidence="3 6" id="KW-0408">Iron</keyword>
<dbReference type="EMBL" id="LWMU01000042">
    <property type="protein sequence ID" value="KZX13924.1"/>
    <property type="molecule type" value="Genomic_DNA"/>
</dbReference>
<dbReference type="PROSITE" id="PS01244">
    <property type="entry name" value="ACONITASE_2"/>
    <property type="match status" value="1"/>
</dbReference>
<gene>
    <name evidence="8" type="primary">dmdA_1</name>
    <name evidence="6" type="synonym">leuC</name>
    <name evidence="8" type="ORF">MBORA_02530</name>
</gene>
<feature type="binding site" evidence="6">
    <location>
        <position position="361"/>
    </location>
    <ligand>
        <name>[4Fe-4S] cluster</name>
        <dbReference type="ChEBI" id="CHEBI:49883"/>
    </ligand>
</feature>
<reference evidence="9" key="1">
    <citation type="journal article" date="2016" name="Genome Announc.">
        <title>Draft Genome Sequences of Methanobrevibacter curvatus DSM11111, Methanobrevibacter cuticularis DSM11139, Methanobrevibacter filiformis DSM11501, and Methanobrevibacter oralis DSM7256.</title>
        <authorList>
            <person name="Poehlein A."/>
            <person name="Seedorf H."/>
        </authorList>
    </citation>
    <scope>NUCLEOTIDE SEQUENCE [LARGE SCALE GENOMIC DNA]</scope>
    <source>
        <strain evidence="9">DSM 7256 / JCM 30027 / ZR</strain>
    </source>
</reference>
<name>A0A166BXQ2_METOA</name>
<dbReference type="InterPro" id="IPR033941">
    <property type="entry name" value="IPMI_cat"/>
</dbReference>
<dbReference type="SUPFAM" id="SSF53732">
    <property type="entry name" value="Aconitase iron-sulfur domain"/>
    <property type="match status" value="1"/>
</dbReference>
<dbReference type="NCBIfam" id="TIGR01343">
    <property type="entry name" value="hacA_fam"/>
    <property type="match status" value="1"/>
</dbReference>
<comment type="catalytic activity">
    <reaction evidence="6">
        <text>(2R,3S)-3-isopropylmalate = (2S)-2-isopropylmalate</text>
        <dbReference type="Rhea" id="RHEA:32287"/>
        <dbReference type="ChEBI" id="CHEBI:1178"/>
        <dbReference type="ChEBI" id="CHEBI:35121"/>
        <dbReference type="EC" id="4.2.1.33"/>
    </reaction>
</comment>
<dbReference type="Pfam" id="PF00330">
    <property type="entry name" value="Aconitase"/>
    <property type="match status" value="1"/>
</dbReference>
<accession>A0A166BXQ2</accession>
<comment type="cofactor">
    <cofactor evidence="6">
        <name>[4Fe-4S] cluster</name>
        <dbReference type="ChEBI" id="CHEBI:49883"/>
    </cofactor>
    <text evidence="6">Binds 1 [4Fe-4S] cluster per subunit.</text>
</comment>
<dbReference type="InterPro" id="IPR050067">
    <property type="entry name" value="IPM_dehydratase_rel_enz"/>
</dbReference>
<keyword evidence="4 6" id="KW-0411">Iron-sulfur</keyword>
<dbReference type="Proteomes" id="UP000077428">
    <property type="component" value="Unassembled WGS sequence"/>
</dbReference>
<dbReference type="PANTHER" id="PTHR43822">
    <property type="entry name" value="HOMOACONITASE, MITOCHONDRIAL-RELATED"/>
    <property type="match status" value="1"/>
</dbReference>
<keyword evidence="1 6" id="KW-0004">4Fe-4S</keyword>
<dbReference type="PROSITE" id="PS00450">
    <property type="entry name" value="ACONITASE_1"/>
    <property type="match status" value="1"/>
</dbReference>
<dbReference type="InterPro" id="IPR006251">
    <property type="entry name" value="Homoacnase/IPMdehydase_lsu"/>
</dbReference>
<dbReference type="NCBIfam" id="NF040615">
    <property type="entry name" value="HacA_Meth"/>
    <property type="match status" value="1"/>
</dbReference>
<dbReference type="InterPro" id="IPR018136">
    <property type="entry name" value="Aconitase_4Fe-4S_BS"/>
</dbReference>
<dbReference type="InterPro" id="IPR015931">
    <property type="entry name" value="Acnase/IPM_dHydase_lsu_aba_1/3"/>
</dbReference>
<dbReference type="HAMAP" id="MF_01027">
    <property type="entry name" value="LeuC_type2"/>
    <property type="match status" value="1"/>
</dbReference>
<sequence length="417" mass="45069">MNITEKILSSKTNHEVSPGEIIEIPVDLAMSHDGTSPPTIKTFEKIATKVWNPNKIVLVFDHNIPANTIGSAEFQKVCRNFIKQQNITHNYIHGEGICHQVLPEKGLVEPGKVIVGADSHTCTYGAFGAFSTGMGATDLAMVWATGKTWFMVPESIKMEISGELNPYIAPKDIILNIIGKVGIAGATYKTAEFCGETIDKMGVEGRATMCNMAIEMGAKNGIMEPNREVIDYIIKNTGKKESELNILKSDKDAEYLKEMHFEIGDIEPQIACPNDVDNVKNISKVEGISIDQCLVGSCTNGRLSDLADAAEILEGNKINNDVRLLILPASVEIYKEALNAGYIETFIDSGAIICNPGCGPCLGGHMGVLSEEEVCISTTNRNFKGRMGDPKSSVYLANSKVVAASAIEGVITNPKDL</sequence>
<keyword evidence="9" id="KW-1185">Reference proteome</keyword>
<dbReference type="InterPro" id="IPR011826">
    <property type="entry name" value="HAcnase/IPMdehydase_lsu_prok"/>
</dbReference>
<feature type="binding site" evidence="6">
    <location>
        <position position="298"/>
    </location>
    <ligand>
        <name>[4Fe-4S] cluster</name>
        <dbReference type="ChEBI" id="CHEBI:49883"/>
    </ligand>
</feature>
<feature type="domain" description="Aconitase/3-isopropylmalate dehydratase large subunit alpha/beta/alpha" evidence="7">
    <location>
        <begin position="5"/>
        <end position="284"/>
    </location>
</feature>
<keyword evidence="2 6" id="KW-0479">Metal-binding</keyword>
<comment type="pathway">
    <text evidence="6">Amino-acid biosynthesis; L-leucine biosynthesis; L-leucine from 3-methyl-2-oxobutanoate: step 2/4.</text>
</comment>
<keyword evidence="5 6" id="KW-0456">Lyase</keyword>
<proteinExistence type="inferred from homology"/>
<dbReference type="GO" id="GO:0051539">
    <property type="term" value="F:4 iron, 4 sulfur cluster binding"/>
    <property type="evidence" value="ECO:0007669"/>
    <property type="project" value="UniProtKB-KW"/>
</dbReference>
<dbReference type="InterPro" id="IPR001030">
    <property type="entry name" value="Acoase/IPM_deHydtase_lsu_aba"/>
</dbReference>
<evidence type="ECO:0000259" key="7">
    <source>
        <dbReference type="Pfam" id="PF00330"/>
    </source>
</evidence>
<dbReference type="OrthoDB" id="255at2157"/>
<dbReference type="STRING" id="66851.MBORA_02530"/>
<comment type="subunit">
    <text evidence="6">Heterodimer of LeuC and LeuD.</text>
</comment>
<evidence type="ECO:0000256" key="3">
    <source>
        <dbReference type="ARBA" id="ARBA00023004"/>
    </source>
</evidence>
<protein>
    <recommendedName>
        <fullName evidence="6">3-isopropylmalate dehydratase large subunit</fullName>
        <ecNumber evidence="6">4.2.1.33</ecNumber>
    </recommendedName>
    <alternativeName>
        <fullName evidence="6">Alpha-IPM isomerase</fullName>
        <shortName evidence="6">IPMI</shortName>
    </alternativeName>
    <alternativeName>
        <fullName evidence="6">Isopropylmalate isomerase</fullName>
    </alternativeName>
</protein>
<dbReference type="InterPro" id="IPR036008">
    <property type="entry name" value="Aconitase_4Fe-4S_dom"/>
</dbReference>
<evidence type="ECO:0000256" key="4">
    <source>
        <dbReference type="ARBA" id="ARBA00023014"/>
    </source>
</evidence>
<evidence type="ECO:0000256" key="5">
    <source>
        <dbReference type="ARBA" id="ARBA00023239"/>
    </source>
</evidence>
<evidence type="ECO:0000256" key="6">
    <source>
        <dbReference type="HAMAP-Rule" id="MF_01027"/>
    </source>
</evidence>
<keyword evidence="6" id="KW-0028">Amino-acid biosynthesis</keyword>
<dbReference type="NCBIfam" id="TIGR02086">
    <property type="entry name" value="IPMI_arch"/>
    <property type="match status" value="1"/>
</dbReference>
<dbReference type="GO" id="GO:0009098">
    <property type="term" value="P:L-leucine biosynthetic process"/>
    <property type="evidence" value="ECO:0007669"/>
    <property type="project" value="UniProtKB-UniRule"/>
</dbReference>
<dbReference type="CDD" id="cd01583">
    <property type="entry name" value="IPMI"/>
    <property type="match status" value="1"/>
</dbReference>
<evidence type="ECO:0000256" key="2">
    <source>
        <dbReference type="ARBA" id="ARBA00022723"/>
    </source>
</evidence>
<dbReference type="EC" id="4.2.1.33" evidence="6"/>
<evidence type="ECO:0000256" key="1">
    <source>
        <dbReference type="ARBA" id="ARBA00022485"/>
    </source>
</evidence>
<comment type="caution">
    <text evidence="8">The sequence shown here is derived from an EMBL/GenBank/DDBJ whole genome shotgun (WGS) entry which is preliminary data.</text>
</comment>
<comment type="similarity">
    <text evidence="6">Belongs to the aconitase/IPM isomerase family. LeuC type 2 subfamily.</text>
</comment>
<dbReference type="GO" id="GO:0046872">
    <property type="term" value="F:metal ion binding"/>
    <property type="evidence" value="ECO:0007669"/>
    <property type="project" value="UniProtKB-KW"/>
</dbReference>
<comment type="function">
    <text evidence="6">Catalyzes the isomerization between 2-isopropylmalate and 3-isopropylmalate, via the formation of 2-isopropylmaleate.</text>
</comment>
<dbReference type="RefSeq" id="WP_042693622.1">
    <property type="nucleotide sequence ID" value="NZ_CABMAB010000024.1"/>
</dbReference>
<keyword evidence="6" id="KW-0432">Leucine biosynthesis</keyword>
<dbReference type="PRINTS" id="PR00415">
    <property type="entry name" value="ACONITASE"/>
</dbReference>
<evidence type="ECO:0000313" key="9">
    <source>
        <dbReference type="Proteomes" id="UP000077428"/>
    </source>
</evidence>
<dbReference type="PANTHER" id="PTHR43822:SF2">
    <property type="entry name" value="HOMOACONITASE, MITOCHONDRIAL"/>
    <property type="match status" value="1"/>
</dbReference>
<dbReference type="GO" id="GO:0003861">
    <property type="term" value="F:3-isopropylmalate dehydratase activity"/>
    <property type="evidence" value="ECO:0007669"/>
    <property type="project" value="UniProtKB-UniRule"/>
</dbReference>
<dbReference type="UniPathway" id="UPA00048">
    <property type="reaction ID" value="UER00071"/>
</dbReference>
<dbReference type="Gene3D" id="3.30.499.10">
    <property type="entry name" value="Aconitase, domain 3"/>
    <property type="match status" value="2"/>
</dbReference>
<dbReference type="PATRIC" id="fig|66851.6.peg.302"/>
<evidence type="ECO:0000313" key="8">
    <source>
        <dbReference type="EMBL" id="KZX13924.1"/>
    </source>
</evidence>
<feature type="binding site" evidence="6">
    <location>
        <position position="358"/>
    </location>
    <ligand>
        <name>[4Fe-4S] cluster</name>
        <dbReference type="ChEBI" id="CHEBI:49883"/>
    </ligand>
</feature>